<feature type="domain" description="Endonuclease/exonuclease/phosphatase" evidence="1">
    <location>
        <begin position="41"/>
        <end position="322"/>
    </location>
</feature>
<proteinExistence type="predicted"/>
<evidence type="ECO:0000313" key="2">
    <source>
        <dbReference type="EMBL" id="CAF0983526.1"/>
    </source>
</evidence>
<accession>A0A814IV67</accession>
<dbReference type="EMBL" id="CAJNOJ010000070">
    <property type="protein sequence ID" value="CAF1028924.1"/>
    <property type="molecule type" value="Genomic_DNA"/>
</dbReference>
<dbReference type="GO" id="GO:0000175">
    <property type="term" value="F:3'-5'-RNA exonuclease activity"/>
    <property type="evidence" value="ECO:0007669"/>
    <property type="project" value="TreeGrafter"/>
</dbReference>
<evidence type="ECO:0000313" key="5">
    <source>
        <dbReference type="Proteomes" id="UP000663852"/>
    </source>
</evidence>
<keyword evidence="4" id="KW-1185">Reference proteome</keyword>
<dbReference type="Proteomes" id="UP000663828">
    <property type="component" value="Unassembled WGS sequence"/>
</dbReference>
<name>A0A814IV67_ADIRI</name>
<comment type="caution">
    <text evidence="3">The sequence shown here is derived from an EMBL/GenBank/DDBJ whole genome shotgun (WGS) entry which is preliminary data.</text>
</comment>
<evidence type="ECO:0000259" key="1">
    <source>
        <dbReference type="Pfam" id="PF03372"/>
    </source>
</evidence>
<organism evidence="3 5">
    <name type="scientific">Adineta ricciae</name>
    <name type="common">Rotifer</name>
    <dbReference type="NCBI Taxonomy" id="249248"/>
    <lineage>
        <taxon>Eukaryota</taxon>
        <taxon>Metazoa</taxon>
        <taxon>Spiralia</taxon>
        <taxon>Gnathifera</taxon>
        <taxon>Rotifera</taxon>
        <taxon>Eurotatoria</taxon>
        <taxon>Bdelloidea</taxon>
        <taxon>Adinetida</taxon>
        <taxon>Adinetidae</taxon>
        <taxon>Adineta</taxon>
    </lineage>
</organism>
<dbReference type="InterPro" id="IPR050410">
    <property type="entry name" value="CCR4/nocturin_mRNA_transcr"/>
</dbReference>
<dbReference type="EMBL" id="CAJNOR010000693">
    <property type="protein sequence ID" value="CAF0983526.1"/>
    <property type="molecule type" value="Genomic_DNA"/>
</dbReference>
<dbReference type="PANTHER" id="PTHR12121:SF101">
    <property type="entry name" value="ENDONUCLEASE_EXONUCLEASE_PHOSPHATASE DOMAIN-CONTAINING PROTEIN"/>
    <property type="match status" value="1"/>
</dbReference>
<sequence length="332" mass="38574">MTIRIVSYNILVPIYASLPYYYHKSERRYLETDYRWNLITSQLKQEINDHENTIICLQELSRTLISKCEEFFRELNYTFYYDLYGQIYNNYMGVGIAVPASIEINHMSMLKISDHIRSLSRPRETLSGIFSWIRPWYNFISGTLSQSTNDPWETAMSKNNTLICLQVTVDSKSLYIGVYHMPCLYKTPDVMMIHSSIVKDLMFKLADGKDLILAGDFNIEPHNSCYNMLTGKDVSGYKFPVSSSYEIFYQLNSEQTLKSAYREKNGQEPSYTNYSNIIKSSTYCGTLDYIFYRGDLTVQDVLDVPERPASESYPDETHPSDHLMIAATFRLV</sequence>
<dbReference type="AlphaFoldDB" id="A0A814IV67"/>
<evidence type="ECO:0000313" key="3">
    <source>
        <dbReference type="EMBL" id="CAF1028924.1"/>
    </source>
</evidence>
<protein>
    <recommendedName>
        <fullName evidence="1">Endonuclease/exonuclease/phosphatase domain-containing protein</fullName>
    </recommendedName>
</protein>
<dbReference type="Proteomes" id="UP000663852">
    <property type="component" value="Unassembled WGS sequence"/>
</dbReference>
<dbReference type="PANTHER" id="PTHR12121">
    <property type="entry name" value="CARBON CATABOLITE REPRESSOR PROTEIN 4"/>
    <property type="match status" value="1"/>
</dbReference>
<reference evidence="3" key="1">
    <citation type="submission" date="2021-02" db="EMBL/GenBank/DDBJ databases">
        <authorList>
            <person name="Nowell W R."/>
        </authorList>
    </citation>
    <scope>NUCLEOTIDE SEQUENCE</scope>
</reference>
<gene>
    <name evidence="3" type="ORF">EDS130_LOCUS16304</name>
    <name evidence="2" type="ORF">XAT740_LOCUS12311</name>
</gene>
<dbReference type="Pfam" id="PF03372">
    <property type="entry name" value="Exo_endo_phos"/>
    <property type="match status" value="1"/>
</dbReference>
<dbReference type="InterPro" id="IPR036691">
    <property type="entry name" value="Endo/exonu/phosph_ase_sf"/>
</dbReference>
<dbReference type="SUPFAM" id="SSF56219">
    <property type="entry name" value="DNase I-like"/>
    <property type="match status" value="1"/>
</dbReference>
<dbReference type="Gene3D" id="3.60.10.10">
    <property type="entry name" value="Endonuclease/exonuclease/phosphatase"/>
    <property type="match status" value="1"/>
</dbReference>
<dbReference type="OrthoDB" id="276515at2759"/>
<dbReference type="InterPro" id="IPR005135">
    <property type="entry name" value="Endo/exonuclease/phosphatase"/>
</dbReference>
<evidence type="ECO:0000313" key="4">
    <source>
        <dbReference type="Proteomes" id="UP000663828"/>
    </source>
</evidence>